<dbReference type="Proteomes" id="UP001194580">
    <property type="component" value="Unassembled WGS sequence"/>
</dbReference>
<evidence type="ECO:0000313" key="2">
    <source>
        <dbReference type="EMBL" id="KAG0265848.1"/>
    </source>
</evidence>
<comment type="caution">
    <text evidence="2">The sequence shown here is derived from an EMBL/GenBank/DDBJ whole genome shotgun (WGS) entry which is preliminary data.</text>
</comment>
<accession>A0AAD4D4Y8</accession>
<dbReference type="EMBL" id="JAAAIL010001717">
    <property type="protein sequence ID" value="KAG0265848.1"/>
    <property type="molecule type" value="Genomic_DNA"/>
</dbReference>
<name>A0AAD4D4Y8_9FUNG</name>
<evidence type="ECO:0000256" key="1">
    <source>
        <dbReference type="SAM" id="SignalP"/>
    </source>
</evidence>
<feature type="chain" id="PRO_5041971624" evidence="1">
    <location>
        <begin position="20"/>
        <end position="111"/>
    </location>
</feature>
<proteinExistence type="predicted"/>
<keyword evidence="1" id="KW-0732">Signal</keyword>
<protein>
    <submittedName>
        <fullName evidence="2">Uncharacterized protein</fullName>
    </submittedName>
</protein>
<evidence type="ECO:0000313" key="3">
    <source>
        <dbReference type="Proteomes" id="UP001194580"/>
    </source>
</evidence>
<reference evidence="2" key="1">
    <citation type="journal article" date="2020" name="Fungal Divers.">
        <title>Resolving the Mortierellaceae phylogeny through synthesis of multi-gene phylogenetics and phylogenomics.</title>
        <authorList>
            <person name="Vandepol N."/>
            <person name="Liber J."/>
            <person name="Desiro A."/>
            <person name="Na H."/>
            <person name="Kennedy M."/>
            <person name="Barry K."/>
            <person name="Grigoriev I.V."/>
            <person name="Miller A.N."/>
            <person name="O'Donnell K."/>
            <person name="Stajich J.E."/>
            <person name="Bonito G."/>
        </authorList>
    </citation>
    <scope>NUCLEOTIDE SEQUENCE</scope>
    <source>
        <strain evidence="2">NRRL 28262</strain>
    </source>
</reference>
<dbReference type="AlphaFoldDB" id="A0AAD4D4Y8"/>
<feature type="signal peptide" evidence="1">
    <location>
        <begin position="1"/>
        <end position="19"/>
    </location>
</feature>
<gene>
    <name evidence="2" type="ORF">BGZ95_003200</name>
</gene>
<keyword evidence="3" id="KW-1185">Reference proteome</keyword>
<sequence>MHKSILLLATLACSSVAFASHVISVKNNDGSKSQAFEIPDNTRYCLCVSGTQTAQIDGRNGGQVRLFGKSDCTGNFVDGAKVTGSAQWVNSISFGRSGIPSQDWGVTCKWY</sequence>
<organism evidence="2 3">
    <name type="scientific">Linnemannia exigua</name>
    <dbReference type="NCBI Taxonomy" id="604196"/>
    <lineage>
        <taxon>Eukaryota</taxon>
        <taxon>Fungi</taxon>
        <taxon>Fungi incertae sedis</taxon>
        <taxon>Mucoromycota</taxon>
        <taxon>Mortierellomycotina</taxon>
        <taxon>Mortierellomycetes</taxon>
        <taxon>Mortierellales</taxon>
        <taxon>Mortierellaceae</taxon>
        <taxon>Linnemannia</taxon>
    </lineage>
</organism>